<dbReference type="Gene3D" id="3.10.20.370">
    <property type="match status" value="1"/>
</dbReference>
<dbReference type="Pfam" id="PF00665">
    <property type="entry name" value="rve"/>
    <property type="match status" value="1"/>
</dbReference>
<keyword evidence="4" id="KW-1185">Reference proteome</keyword>
<dbReference type="GeneTree" id="ENSGT01000000214408"/>
<dbReference type="InterPro" id="IPR001584">
    <property type="entry name" value="Integrase_cat-core"/>
</dbReference>
<dbReference type="InterPro" id="IPR036397">
    <property type="entry name" value="RNaseH_sf"/>
</dbReference>
<dbReference type="Gene3D" id="3.30.420.10">
    <property type="entry name" value="Ribonuclease H-like superfamily/Ribonuclease H"/>
    <property type="match status" value="1"/>
</dbReference>
<reference evidence="3" key="3">
    <citation type="submission" date="2025-09" db="UniProtKB">
        <authorList>
            <consortium name="Ensembl"/>
        </authorList>
    </citation>
    <scope>IDENTIFICATION</scope>
</reference>
<dbReference type="AlphaFoldDB" id="A0AAQ4QU83"/>
<evidence type="ECO:0000259" key="2">
    <source>
        <dbReference type="PROSITE" id="PS50994"/>
    </source>
</evidence>
<dbReference type="GO" id="GO:0003676">
    <property type="term" value="F:nucleic acid binding"/>
    <property type="evidence" value="ECO:0007669"/>
    <property type="project" value="InterPro"/>
</dbReference>
<dbReference type="GO" id="GO:0015074">
    <property type="term" value="P:DNA integration"/>
    <property type="evidence" value="ECO:0007669"/>
    <property type="project" value="InterPro"/>
</dbReference>
<dbReference type="InterPro" id="IPR043502">
    <property type="entry name" value="DNA/RNA_pol_sf"/>
</dbReference>
<sequence>MDKTKTYFKASEPFNDRWDQSCTDAFNRIIQCLINAPVLAFADANKPYVLHTDASFKGIGAVLYQEHPEGLRPVAFASRKLSSPEQRYPVHQLEFLALKWAVVDKFHDYLYGAKFSVRTDNNPLTYVLTTAKLNATGHRWLAALATYDFDVQYRPGKANIDADLLSRNIPEDVEDREWGSLSPNVVKSICQGVQVEEVPDTSQRQVEPLGDTPGSNPEVYAFPSQLHLSSLEQLSKADLMAAQKRDPVVGQVIEAVKQGVWPSGNDLNPEVLLMKREVGRLVMRDGLLFRASKKAVEETLQLVLPSQLREVVLHSLHDDMGHLGVERLTDLLRARFYWAKMAQDAEQYVRNCGLCITRKAPAKKAAPLHHITSSGPLDLVCIDFLSMEPDSRGISNVLVVTDHYTRYAQAFPARNQKALTVAQILVEKYFVHYGLPARIHSDQGRDFESRLIKEMLTTLGIRKSRTTPYHPQGDPQPERFNRTLLSMLATLGQEKKRSWSQHVASLVHAYNSTKSDATRYSPHYLMFGREARLPVDLCFNTTQPGSQ</sequence>
<evidence type="ECO:0000313" key="4">
    <source>
        <dbReference type="Proteomes" id="UP000007635"/>
    </source>
</evidence>
<accession>A0AAQ4QU83</accession>
<dbReference type="PROSITE" id="PS50994">
    <property type="entry name" value="INTEGRASE"/>
    <property type="match status" value="1"/>
</dbReference>
<dbReference type="PANTHER" id="PTHR37984">
    <property type="entry name" value="PROTEIN CBG26694"/>
    <property type="match status" value="1"/>
</dbReference>
<dbReference type="FunFam" id="1.10.340.70:FF:000001">
    <property type="entry name" value="Retrovirus-related Pol polyprotein from transposon gypsy-like Protein"/>
    <property type="match status" value="1"/>
</dbReference>
<dbReference type="PANTHER" id="PTHR37984:SF15">
    <property type="entry name" value="INTEGRASE CATALYTIC DOMAIN-CONTAINING PROTEIN"/>
    <property type="match status" value="1"/>
</dbReference>
<protein>
    <recommendedName>
        <fullName evidence="1">Gypsy retrotransposon integrase-like protein 1</fullName>
    </recommendedName>
</protein>
<dbReference type="Ensembl" id="ENSGACT00000058543.1">
    <property type="protein sequence ID" value="ENSGACP00000054450.1"/>
    <property type="gene ID" value="ENSGACG00000034842.1"/>
</dbReference>
<name>A0AAQ4QU83_GASAC</name>
<organism evidence="3 4">
    <name type="scientific">Gasterosteus aculeatus aculeatus</name>
    <name type="common">three-spined stickleback</name>
    <dbReference type="NCBI Taxonomy" id="481459"/>
    <lineage>
        <taxon>Eukaryota</taxon>
        <taxon>Metazoa</taxon>
        <taxon>Chordata</taxon>
        <taxon>Craniata</taxon>
        <taxon>Vertebrata</taxon>
        <taxon>Euteleostomi</taxon>
        <taxon>Actinopterygii</taxon>
        <taxon>Neopterygii</taxon>
        <taxon>Teleostei</taxon>
        <taxon>Neoteleostei</taxon>
        <taxon>Acanthomorphata</taxon>
        <taxon>Eupercaria</taxon>
        <taxon>Perciformes</taxon>
        <taxon>Cottioidei</taxon>
        <taxon>Gasterosteales</taxon>
        <taxon>Gasterosteidae</taxon>
        <taxon>Gasterosteus</taxon>
    </lineage>
</organism>
<dbReference type="Pfam" id="PF17919">
    <property type="entry name" value="RT_RNaseH_2"/>
    <property type="match status" value="1"/>
</dbReference>
<dbReference type="CDD" id="cd09274">
    <property type="entry name" value="RNase_HI_RT_Ty3"/>
    <property type="match status" value="1"/>
</dbReference>
<proteinExistence type="predicted"/>
<feature type="domain" description="Integrase catalytic" evidence="2">
    <location>
        <begin position="372"/>
        <end position="530"/>
    </location>
</feature>
<reference evidence="3" key="2">
    <citation type="submission" date="2025-08" db="UniProtKB">
        <authorList>
            <consortium name="Ensembl"/>
        </authorList>
    </citation>
    <scope>IDENTIFICATION</scope>
</reference>
<dbReference type="FunFam" id="3.30.420.10:FF:000032">
    <property type="entry name" value="Retrovirus-related Pol polyprotein from transposon 297-like Protein"/>
    <property type="match status" value="1"/>
</dbReference>
<dbReference type="Proteomes" id="UP000007635">
    <property type="component" value="Chromosome XII"/>
</dbReference>
<reference evidence="3 4" key="1">
    <citation type="journal article" date="2021" name="G3 (Bethesda)">
        <title>Improved contiguity of the threespine stickleback genome using long-read sequencing.</title>
        <authorList>
            <person name="Nath S."/>
            <person name="Shaw D.E."/>
            <person name="White M.A."/>
        </authorList>
    </citation>
    <scope>NUCLEOTIDE SEQUENCE [LARGE SCALE GENOMIC DNA]</scope>
    <source>
        <strain evidence="3 4">Lake Benthic</strain>
    </source>
</reference>
<dbReference type="Gene3D" id="1.10.340.70">
    <property type="match status" value="1"/>
</dbReference>
<dbReference type="InterPro" id="IPR041577">
    <property type="entry name" value="RT_RNaseH_2"/>
</dbReference>
<dbReference type="SUPFAM" id="SSF53098">
    <property type="entry name" value="Ribonuclease H-like"/>
    <property type="match status" value="1"/>
</dbReference>
<dbReference type="InterPro" id="IPR012337">
    <property type="entry name" value="RNaseH-like_sf"/>
</dbReference>
<dbReference type="InterPro" id="IPR050951">
    <property type="entry name" value="Retrovirus_Pol_polyprotein"/>
</dbReference>
<evidence type="ECO:0000256" key="1">
    <source>
        <dbReference type="ARBA" id="ARBA00039658"/>
    </source>
</evidence>
<dbReference type="SUPFAM" id="SSF56672">
    <property type="entry name" value="DNA/RNA polymerases"/>
    <property type="match status" value="1"/>
</dbReference>
<dbReference type="FunFam" id="3.10.20.370:FF:000001">
    <property type="entry name" value="Retrovirus-related Pol polyprotein from transposon 17.6-like protein"/>
    <property type="match status" value="1"/>
</dbReference>
<evidence type="ECO:0000313" key="3">
    <source>
        <dbReference type="Ensembl" id="ENSGACP00000054450.1"/>
    </source>
</evidence>
<dbReference type="InterPro" id="IPR041588">
    <property type="entry name" value="Integrase_H2C2"/>
</dbReference>
<dbReference type="Pfam" id="PF17921">
    <property type="entry name" value="Integrase_H2C2"/>
    <property type="match status" value="1"/>
</dbReference>